<dbReference type="PANTHER" id="PTHR32432:SF3">
    <property type="entry name" value="ETHANOLAMINE UTILIZATION PROTEIN EUTJ"/>
    <property type="match status" value="1"/>
</dbReference>
<dbReference type="CDD" id="cd24049">
    <property type="entry name" value="ASKHA_NBD_PilM"/>
    <property type="match status" value="1"/>
</dbReference>
<comment type="caution">
    <text evidence="1">The sequence shown here is derived from an EMBL/GenBank/DDBJ whole genome shotgun (WGS) entry which is preliminary data.</text>
</comment>
<gene>
    <name evidence="1" type="ORF">D3H35_23540</name>
</gene>
<proteinExistence type="predicted"/>
<dbReference type="InterPro" id="IPR050696">
    <property type="entry name" value="FtsA/MreB"/>
</dbReference>
<accession>A0A398CJJ9</accession>
<evidence type="ECO:0008006" key="3">
    <source>
        <dbReference type="Google" id="ProtNLM"/>
    </source>
</evidence>
<dbReference type="RefSeq" id="WP_119151608.1">
    <property type="nucleotide sequence ID" value="NZ_JBHSOV010000052.1"/>
</dbReference>
<dbReference type="Pfam" id="PF11104">
    <property type="entry name" value="PilM_2"/>
    <property type="match status" value="2"/>
</dbReference>
<dbReference type="PANTHER" id="PTHR32432">
    <property type="entry name" value="CELL DIVISION PROTEIN FTSA-RELATED"/>
    <property type="match status" value="1"/>
</dbReference>
<keyword evidence="2" id="KW-1185">Reference proteome</keyword>
<dbReference type="InterPro" id="IPR005883">
    <property type="entry name" value="PilM"/>
</dbReference>
<sequence length="358" mass="40641">MRIKQMFHQYFRRDCAGIEITDSCMKWVSLDNRRTETPVVHSYAIQPIEQGVIVDGVIVDKEAATRTLRALLARINNPTKRVHFVLPSQLVLTRILRLPDIPEPDLKKMVSFEIEHNLQLPFKHPYYDCIKLNGSANNRNQPSLKQLFSRKKPVQAGHIQIMGPAGAEAQNGMCDVLLAAAPYNRIEEYRNLFEECGLEPISFDIKSFSLFRLLQEDQSYDNEQTVMLADISANSADLVILQKGRIQISLNVPFQSSSQTDAAEDSFSQICAEFADEVDRLTKFYLYTLEHRGEDVATVYLTGDFGRMEDIREFLSRELPLEIRIVSNSRFSSQTPDFAPFFSALAVPLGLALRGSES</sequence>
<dbReference type="Gene3D" id="3.30.420.40">
    <property type="match status" value="1"/>
</dbReference>
<reference evidence="1 2" key="1">
    <citation type="submission" date="2018-09" db="EMBL/GenBank/DDBJ databases">
        <title>Cohnella cavernae sp. nov., isolated from a karst cave.</title>
        <authorList>
            <person name="Zhu H."/>
        </authorList>
    </citation>
    <scope>NUCLEOTIDE SEQUENCE [LARGE SCALE GENOMIC DNA]</scope>
    <source>
        <strain evidence="1 2">K2E09-144</strain>
    </source>
</reference>
<evidence type="ECO:0000313" key="2">
    <source>
        <dbReference type="Proteomes" id="UP000266340"/>
    </source>
</evidence>
<dbReference type="Proteomes" id="UP000266340">
    <property type="component" value="Unassembled WGS sequence"/>
</dbReference>
<dbReference type="EMBL" id="QXJM01000040">
    <property type="protein sequence ID" value="RIE01349.1"/>
    <property type="molecule type" value="Genomic_DNA"/>
</dbReference>
<organism evidence="1 2">
    <name type="scientific">Cohnella faecalis</name>
    <dbReference type="NCBI Taxonomy" id="2315694"/>
    <lineage>
        <taxon>Bacteria</taxon>
        <taxon>Bacillati</taxon>
        <taxon>Bacillota</taxon>
        <taxon>Bacilli</taxon>
        <taxon>Bacillales</taxon>
        <taxon>Paenibacillaceae</taxon>
        <taxon>Cohnella</taxon>
    </lineage>
</organism>
<evidence type="ECO:0000313" key="1">
    <source>
        <dbReference type="EMBL" id="RIE01349.1"/>
    </source>
</evidence>
<protein>
    <recommendedName>
        <fullName evidence="3">Pilus assembly protein PilM</fullName>
    </recommendedName>
</protein>
<dbReference type="InterPro" id="IPR043129">
    <property type="entry name" value="ATPase_NBD"/>
</dbReference>
<dbReference type="AlphaFoldDB" id="A0A398CJJ9"/>
<name>A0A398CJJ9_9BACL</name>
<dbReference type="OrthoDB" id="2690797at2"/>
<dbReference type="SUPFAM" id="SSF53067">
    <property type="entry name" value="Actin-like ATPase domain"/>
    <property type="match status" value="2"/>
</dbReference>